<dbReference type="AlphaFoldDB" id="A0AAN5D4Z7"/>
<reference evidence="5" key="1">
    <citation type="submission" date="2022-10" db="EMBL/GenBank/DDBJ databases">
        <title>Genome assembly of Pristionchus species.</title>
        <authorList>
            <person name="Yoshida K."/>
            <person name="Sommer R.J."/>
        </authorList>
    </citation>
    <scope>NUCLEOTIDE SEQUENCE [LARGE SCALE GENOMIC DNA]</scope>
    <source>
        <strain evidence="5">RS5460</strain>
    </source>
</reference>
<proteinExistence type="inferred from homology"/>
<name>A0AAN5D4Z7_9BILA</name>
<dbReference type="CDD" id="cd00172">
    <property type="entry name" value="serpin"/>
    <property type="match status" value="1"/>
</dbReference>
<dbReference type="InterPro" id="IPR000215">
    <property type="entry name" value="Serpin_fam"/>
</dbReference>
<dbReference type="Gene3D" id="3.30.497.10">
    <property type="entry name" value="Antithrombin, subunit I, domain 2"/>
    <property type="match status" value="1"/>
</dbReference>
<feature type="domain" description="Serpin" evidence="3">
    <location>
        <begin position="29"/>
        <end position="385"/>
    </location>
</feature>
<dbReference type="PROSITE" id="PS00284">
    <property type="entry name" value="SERPIN"/>
    <property type="match status" value="1"/>
</dbReference>
<evidence type="ECO:0000259" key="3">
    <source>
        <dbReference type="SMART" id="SM00093"/>
    </source>
</evidence>
<dbReference type="PANTHER" id="PTHR11461">
    <property type="entry name" value="SERINE PROTEASE INHIBITOR, SERPIN"/>
    <property type="match status" value="1"/>
</dbReference>
<dbReference type="Pfam" id="PF00079">
    <property type="entry name" value="Serpin"/>
    <property type="match status" value="1"/>
</dbReference>
<dbReference type="EMBL" id="BTRK01000006">
    <property type="protein sequence ID" value="GMR56509.1"/>
    <property type="molecule type" value="Genomic_DNA"/>
</dbReference>
<gene>
    <name evidence="4" type="ORF">PMAYCL1PPCAC_26704</name>
</gene>
<comment type="caution">
    <text evidence="4">The sequence shown here is derived from an EMBL/GenBank/DDBJ whole genome shotgun (WGS) entry which is preliminary data.</text>
</comment>
<sequence length="385" mass="43256">MPSYRLPISCIPNKNPNMKTESHTSSLALSLLRHSCLPSESFVLSPFSLCTALSILHDGADGTTQEELTKLLLNRTPDEVTQFYSSLALSLPSTSENGVLLKSATRFFVDDSISLKKEFQKDIEDKYHVKVGNLKLSCKVDAANEMNAFVEEATDGKIKDSIQAETISDGAKAYLINAIYLLGKWSTPFDLHDTHKRIFNGHSGSREMDFMKKAGYFHVHEKNNFGTALLLGYDDKKHLQSRFNFFFLMPKKSSNLEKMRNKITGDDLLNILKKAKLRYNEITVPKIKIESKLNGIDFLKKLGVNTIFNQDADFSKISDSPLFVSKIIHSTIIETDEFGTEAASSTEVEMMLTGGCIVRTPIIFDRPFLFGILDNDHIIFIGQFV</sequence>
<dbReference type="InterPro" id="IPR042178">
    <property type="entry name" value="Serpin_sf_1"/>
</dbReference>
<evidence type="ECO:0000256" key="1">
    <source>
        <dbReference type="ARBA" id="ARBA00009500"/>
    </source>
</evidence>
<dbReference type="InterPro" id="IPR042185">
    <property type="entry name" value="Serpin_sf_2"/>
</dbReference>
<organism evidence="4 5">
    <name type="scientific">Pristionchus mayeri</name>
    <dbReference type="NCBI Taxonomy" id="1317129"/>
    <lineage>
        <taxon>Eukaryota</taxon>
        <taxon>Metazoa</taxon>
        <taxon>Ecdysozoa</taxon>
        <taxon>Nematoda</taxon>
        <taxon>Chromadorea</taxon>
        <taxon>Rhabditida</taxon>
        <taxon>Rhabditina</taxon>
        <taxon>Diplogasteromorpha</taxon>
        <taxon>Diplogasteroidea</taxon>
        <taxon>Neodiplogasteridae</taxon>
        <taxon>Pristionchus</taxon>
    </lineage>
</organism>
<dbReference type="InterPro" id="IPR023795">
    <property type="entry name" value="Serpin_CS"/>
</dbReference>
<keyword evidence="5" id="KW-1185">Reference proteome</keyword>
<evidence type="ECO:0000313" key="5">
    <source>
        <dbReference type="Proteomes" id="UP001328107"/>
    </source>
</evidence>
<dbReference type="Proteomes" id="UP001328107">
    <property type="component" value="Unassembled WGS sequence"/>
</dbReference>
<dbReference type="GO" id="GO:0004867">
    <property type="term" value="F:serine-type endopeptidase inhibitor activity"/>
    <property type="evidence" value="ECO:0007669"/>
    <property type="project" value="InterPro"/>
</dbReference>
<dbReference type="InterPro" id="IPR023796">
    <property type="entry name" value="Serpin_dom"/>
</dbReference>
<dbReference type="Gene3D" id="2.30.39.10">
    <property type="entry name" value="Alpha-1-antitrypsin, domain 1"/>
    <property type="match status" value="1"/>
</dbReference>
<dbReference type="InterPro" id="IPR036186">
    <property type="entry name" value="Serpin_sf"/>
</dbReference>
<evidence type="ECO:0000313" key="4">
    <source>
        <dbReference type="EMBL" id="GMR56509.1"/>
    </source>
</evidence>
<evidence type="ECO:0000256" key="2">
    <source>
        <dbReference type="RuleBase" id="RU000411"/>
    </source>
</evidence>
<dbReference type="SMART" id="SM00093">
    <property type="entry name" value="SERPIN"/>
    <property type="match status" value="1"/>
</dbReference>
<comment type="similarity">
    <text evidence="1 2">Belongs to the serpin family.</text>
</comment>
<dbReference type="SUPFAM" id="SSF56574">
    <property type="entry name" value="Serpins"/>
    <property type="match status" value="1"/>
</dbReference>
<dbReference type="PANTHER" id="PTHR11461:SF211">
    <property type="entry name" value="GH10112P-RELATED"/>
    <property type="match status" value="1"/>
</dbReference>
<accession>A0AAN5D4Z7</accession>
<dbReference type="GO" id="GO:0005615">
    <property type="term" value="C:extracellular space"/>
    <property type="evidence" value="ECO:0007669"/>
    <property type="project" value="InterPro"/>
</dbReference>
<protein>
    <recommendedName>
        <fullName evidence="3">Serpin domain-containing protein</fullName>
    </recommendedName>
</protein>